<dbReference type="RefSeq" id="WP_148075493.1">
    <property type="nucleotide sequence ID" value="NZ_CP042913.1"/>
</dbReference>
<dbReference type="GO" id="GO:0046872">
    <property type="term" value="F:metal ion binding"/>
    <property type="evidence" value="ECO:0007669"/>
    <property type="project" value="UniProtKB-KW"/>
</dbReference>
<evidence type="ECO:0000256" key="1">
    <source>
        <dbReference type="ARBA" id="ARBA00022553"/>
    </source>
</evidence>
<evidence type="ECO:0000256" key="3">
    <source>
        <dbReference type="PIRSR" id="PIRSR601952-2"/>
    </source>
</evidence>
<feature type="binding site" evidence="3">
    <location>
        <position position="496"/>
    </location>
    <ligand>
        <name>Zn(2+)</name>
        <dbReference type="ChEBI" id="CHEBI:29105"/>
        <label>2</label>
    </ligand>
</feature>
<evidence type="ECO:0000313" key="4">
    <source>
        <dbReference type="EMBL" id="QEG37231.1"/>
    </source>
</evidence>
<accession>A0A5B9QSZ8</accession>
<feature type="binding site" evidence="3">
    <location>
        <position position="310"/>
    </location>
    <ligand>
        <name>Mg(2+)</name>
        <dbReference type="ChEBI" id="CHEBI:18420"/>
    </ligand>
</feature>
<evidence type="ECO:0000256" key="2">
    <source>
        <dbReference type="PIRSR" id="PIRSR601952-1"/>
    </source>
</evidence>
<keyword evidence="3" id="KW-0460">Magnesium</keyword>
<feature type="binding site" evidence="3">
    <location>
        <position position="487"/>
    </location>
    <ligand>
        <name>Mg(2+)</name>
        <dbReference type="ChEBI" id="CHEBI:18420"/>
    </ligand>
</feature>
<dbReference type="EMBL" id="CP042913">
    <property type="protein sequence ID" value="QEG37231.1"/>
    <property type="molecule type" value="Genomic_DNA"/>
</dbReference>
<comment type="cofactor">
    <cofactor evidence="3">
        <name>Zn(2+)</name>
        <dbReference type="ChEBI" id="CHEBI:29105"/>
    </cofactor>
    <text evidence="3">Binds 2 Zn(2+) ions.</text>
</comment>
<dbReference type="Proteomes" id="UP000323917">
    <property type="component" value="Chromosome"/>
</dbReference>
<feature type="active site" description="Phosphoserine intermediate" evidence="2">
    <location>
        <position position="257"/>
    </location>
</feature>
<keyword evidence="4" id="KW-0378">Hydrolase</keyword>
<dbReference type="OrthoDB" id="9794455at2"/>
<feature type="binding site" evidence="3">
    <location>
        <position position="538"/>
    </location>
    <ligand>
        <name>Zn(2+)</name>
        <dbReference type="ChEBI" id="CHEBI:29105"/>
        <label>2</label>
    </ligand>
</feature>
<comment type="cofactor">
    <cofactor evidence="3">
        <name>Mg(2+)</name>
        <dbReference type="ChEBI" id="CHEBI:18420"/>
    </cofactor>
    <text evidence="3">Binds 1 Mg(2+) ion.</text>
</comment>
<dbReference type="Gene3D" id="3.40.720.10">
    <property type="entry name" value="Alkaline Phosphatase, subunit A"/>
    <property type="match status" value="1"/>
</dbReference>
<dbReference type="CDD" id="cd16012">
    <property type="entry name" value="ALP"/>
    <property type="match status" value="1"/>
</dbReference>
<dbReference type="SMART" id="SM00098">
    <property type="entry name" value="alkPPc"/>
    <property type="match status" value="1"/>
</dbReference>
<feature type="binding site" evidence="3">
    <location>
        <position position="308"/>
    </location>
    <ligand>
        <name>Mg(2+)</name>
        <dbReference type="ChEBI" id="CHEBI:18420"/>
    </ligand>
</feature>
<dbReference type="EC" id="3.1.3.1" evidence="4"/>
<keyword evidence="1" id="KW-0597">Phosphoprotein</keyword>
<keyword evidence="5" id="KW-1185">Reference proteome</keyword>
<organism evidence="4 5">
    <name type="scientific">Bythopirellula goksoeyrii</name>
    <dbReference type="NCBI Taxonomy" id="1400387"/>
    <lineage>
        <taxon>Bacteria</taxon>
        <taxon>Pseudomonadati</taxon>
        <taxon>Planctomycetota</taxon>
        <taxon>Planctomycetia</taxon>
        <taxon>Pirellulales</taxon>
        <taxon>Lacipirellulaceae</taxon>
        <taxon>Bythopirellula</taxon>
    </lineage>
</organism>
<dbReference type="Pfam" id="PF00245">
    <property type="entry name" value="Alk_phosphatase"/>
    <property type="match status" value="1"/>
</dbReference>
<evidence type="ECO:0000313" key="5">
    <source>
        <dbReference type="Proteomes" id="UP000323917"/>
    </source>
</evidence>
<name>A0A5B9QSZ8_9BACT</name>
<sequence>MKSCVRWSVLVGVLFAGCDHCSAVEFEESEKPKDVIHDLQSGAILSKRSVVAHWGVDTENYKGWATHSNRLIPIYTFGTAGAGPGIDLNSYLGKNSVYRDSTRLKKLYDGEPIETLNPAAEYCDQTDIARLQQAALAAGRKYLFLIIFDGMDWETTRAAAIYKSCRIGYDSGRGRGLHFQDVSADGTSQFGYMVTSPHNTGTEVDVDLQTVKNPNGTLGGGYNVERGGPNPWTPGSDSSYAITENDEDIVRHAYTDSASSATSMCTGIKTFNGSINIDPTGHKLPTVAFQAQLDGYSVGAVSSVPISHATPAAAYAHNVSRNDYQDLTRDLLGLPSVAHPDQPLPGLDVLIGGGYGVTAKTNRPQGSNFEPGSIYLTDADLEAIDSQNEGKYLISERTAGVNGSDALQAAAEQAATTNKRLLGFYGAHKGHLPFATANGDYQCAPGIAEAECYSPADLDENPTLAEMTQAAITVLSTNPKGFWLMVEAGDVDWANHDDNLDNSIGAVFSGDEAVRTVTHWVEQNSNWQESVVIVTADHGHYLFLDQPESLIPTASETK</sequence>
<gene>
    <name evidence="4" type="primary">phoA</name>
    <name evidence="4" type="ORF">Pr1d_45720</name>
</gene>
<dbReference type="GO" id="GO:0004035">
    <property type="term" value="F:alkaline phosphatase activity"/>
    <property type="evidence" value="ECO:0007669"/>
    <property type="project" value="UniProtKB-EC"/>
</dbReference>
<dbReference type="InterPro" id="IPR001952">
    <property type="entry name" value="Alkaline_phosphatase"/>
</dbReference>
<dbReference type="SUPFAM" id="SSF53649">
    <property type="entry name" value="Alkaline phosphatase-like"/>
    <property type="match status" value="1"/>
</dbReference>
<dbReference type="KEGG" id="bgok:Pr1d_45720"/>
<feature type="binding site" evidence="3">
    <location>
        <position position="537"/>
    </location>
    <ligand>
        <name>Zn(2+)</name>
        <dbReference type="ChEBI" id="CHEBI:29105"/>
        <label>2</label>
    </ligand>
</feature>
<keyword evidence="3" id="KW-0862">Zinc</keyword>
<dbReference type="AlphaFoldDB" id="A0A5B9QSZ8"/>
<keyword evidence="3" id="KW-0479">Metal-binding</keyword>
<reference evidence="4 5" key="1">
    <citation type="submission" date="2019-08" db="EMBL/GenBank/DDBJ databases">
        <title>Deep-cultivation of Planctomycetes and their phenomic and genomic characterization uncovers novel biology.</title>
        <authorList>
            <person name="Wiegand S."/>
            <person name="Jogler M."/>
            <person name="Boedeker C."/>
            <person name="Pinto D."/>
            <person name="Vollmers J."/>
            <person name="Rivas-Marin E."/>
            <person name="Kohn T."/>
            <person name="Peeters S.H."/>
            <person name="Heuer A."/>
            <person name="Rast P."/>
            <person name="Oberbeckmann S."/>
            <person name="Bunk B."/>
            <person name="Jeske O."/>
            <person name="Meyerdierks A."/>
            <person name="Storesund J.E."/>
            <person name="Kallscheuer N."/>
            <person name="Luecker S."/>
            <person name="Lage O.M."/>
            <person name="Pohl T."/>
            <person name="Merkel B.J."/>
            <person name="Hornburger P."/>
            <person name="Mueller R.-W."/>
            <person name="Bruemmer F."/>
            <person name="Labrenz M."/>
            <person name="Spormann A.M."/>
            <person name="Op den Camp H."/>
            <person name="Overmann J."/>
            <person name="Amann R."/>
            <person name="Jetten M.S.M."/>
            <person name="Mascher T."/>
            <person name="Medema M.H."/>
            <person name="Devos D.P."/>
            <person name="Kaster A.-K."/>
            <person name="Ovreas L."/>
            <person name="Rohde M."/>
            <person name="Galperin M.Y."/>
            <person name="Jogler C."/>
        </authorList>
    </citation>
    <scope>NUCLEOTIDE SEQUENCE [LARGE SCALE GENOMIC DNA]</scope>
    <source>
        <strain evidence="4 5">Pr1d</strain>
    </source>
</reference>
<dbReference type="PANTHER" id="PTHR11596">
    <property type="entry name" value="ALKALINE PHOSPHATASE"/>
    <property type="match status" value="1"/>
</dbReference>
<proteinExistence type="predicted"/>
<protein>
    <submittedName>
        <fullName evidence="4">Alkaline phosphatase</fullName>
        <ecNumber evidence="4">3.1.3.1</ecNumber>
    </submittedName>
</protein>
<dbReference type="PANTHER" id="PTHR11596:SF5">
    <property type="entry name" value="ALKALINE PHOSPHATASE"/>
    <property type="match status" value="1"/>
</dbReference>
<dbReference type="PROSITE" id="PS51257">
    <property type="entry name" value="PROKAR_LIPOPROTEIN"/>
    <property type="match status" value="1"/>
</dbReference>
<dbReference type="InterPro" id="IPR017850">
    <property type="entry name" value="Alkaline_phosphatase_core_sf"/>
</dbReference>
<feature type="binding site" evidence="3">
    <location>
        <position position="492"/>
    </location>
    <ligand>
        <name>Zn(2+)</name>
        <dbReference type="ChEBI" id="CHEBI:29105"/>
        <label>2</label>
    </ligand>
</feature>